<protein>
    <submittedName>
        <fullName evidence="1">30S ribosome-binding factor RbfA</fullName>
    </submittedName>
</protein>
<accession>A0AC61QIV9</accession>
<proteinExistence type="predicted"/>
<dbReference type="Proteomes" id="UP000294588">
    <property type="component" value="Unassembled WGS sequence"/>
</dbReference>
<reference evidence="1" key="1">
    <citation type="submission" date="2019-03" db="EMBL/GenBank/DDBJ databases">
        <title>Candidatus Syntrophosphaera thermopropionivorans: a novel player in syntrophic propionate oxidation during anaerobic digestion.</title>
        <authorList>
            <person name="Dyksma S."/>
        </authorList>
    </citation>
    <scope>NUCLEOTIDE SEQUENCE</scope>
    <source>
        <strain evidence="1">W5</strain>
    </source>
</reference>
<sequence>MKSYKIPRLQEELRKILNITLTTKINDPSLAWVTITDVVLSRDLKYAKLYFSHYNNPASHENIRERLIKTSGYFKKQIAGAHIMRTIPELSFYYDDTEDRAARVETLLASLKDKYNDEEDYENFDEDFDWDEEYEDEDDDLFDLDEDDDDIFDDIIDIDEDEGENK</sequence>
<evidence type="ECO:0000313" key="2">
    <source>
        <dbReference type="Proteomes" id="UP000294588"/>
    </source>
</evidence>
<gene>
    <name evidence="1" type="primary">rbfA</name>
    <name evidence="1" type="ORF">E0946_04530</name>
</gene>
<name>A0AC61QIV9_9BACT</name>
<evidence type="ECO:0000313" key="1">
    <source>
        <dbReference type="EMBL" id="TDF72903.1"/>
    </source>
</evidence>
<dbReference type="EMBL" id="SMOG01000012">
    <property type="protein sequence ID" value="TDF72903.1"/>
    <property type="molecule type" value="Genomic_DNA"/>
</dbReference>
<organism evidence="1 2">
    <name type="scientific">Candidatus Syntrophosphaera thermopropionivorans</name>
    <dbReference type="NCBI Taxonomy" id="2593015"/>
    <lineage>
        <taxon>Bacteria</taxon>
        <taxon>Pseudomonadati</taxon>
        <taxon>Candidatus Cloacimonadota</taxon>
        <taxon>Candidatus Cloacimonadia</taxon>
        <taxon>Candidatus Cloacimonadales</taxon>
        <taxon>Candidatus Cloacimonadaceae</taxon>
        <taxon>Candidatus Syntrophosphaera</taxon>
    </lineage>
</organism>
<keyword evidence="2" id="KW-1185">Reference proteome</keyword>
<comment type="caution">
    <text evidence="1">The sequence shown here is derived from an EMBL/GenBank/DDBJ whole genome shotgun (WGS) entry which is preliminary data.</text>
</comment>